<dbReference type="RefSeq" id="WP_275226423.1">
    <property type="nucleotide sequence ID" value="NZ_JARESE010000001.1"/>
</dbReference>
<dbReference type="InterPro" id="IPR043135">
    <property type="entry name" value="Fur_C"/>
</dbReference>
<reference evidence="1 2" key="1">
    <citation type="submission" date="2023-03" db="EMBL/GenBank/DDBJ databases">
        <title>NovoSphingobium album sp. nov. isolated from polycyclic aromatic hydrocarbons- and heavy-metal polluted soil.</title>
        <authorList>
            <person name="Liu Z."/>
            <person name="Wang K."/>
        </authorList>
    </citation>
    <scope>NUCLEOTIDE SEQUENCE [LARGE SCALE GENOMIC DNA]</scope>
    <source>
        <strain evidence="1 2">H3SJ31-1</strain>
    </source>
</reference>
<dbReference type="Gene3D" id="1.10.10.10">
    <property type="entry name" value="Winged helix-like DNA-binding domain superfamily/Winged helix DNA-binding domain"/>
    <property type="match status" value="1"/>
</dbReference>
<evidence type="ECO:0000313" key="2">
    <source>
        <dbReference type="Proteomes" id="UP001216253"/>
    </source>
</evidence>
<dbReference type="Proteomes" id="UP001216253">
    <property type="component" value="Unassembled WGS sequence"/>
</dbReference>
<evidence type="ECO:0000313" key="1">
    <source>
        <dbReference type="EMBL" id="MDE8650341.1"/>
    </source>
</evidence>
<protein>
    <recommendedName>
        <fullName evidence="3">Ferric uptake regulation protein</fullName>
    </recommendedName>
</protein>
<accession>A0ABT5WJY5</accession>
<organism evidence="1 2">
    <name type="scientific">Novosphingobium album</name>
    <name type="common">ex Liu et al. 2023</name>
    <dbReference type="NCBI Taxonomy" id="3031130"/>
    <lineage>
        <taxon>Bacteria</taxon>
        <taxon>Pseudomonadati</taxon>
        <taxon>Pseudomonadota</taxon>
        <taxon>Alphaproteobacteria</taxon>
        <taxon>Sphingomonadales</taxon>
        <taxon>Sphingomonadaceae</taxon>
        <taxon>Novosphingobium</taxon>
    </lineage>
</organism>
<sequence length="128" mass="13593">MARRTNRKTQDCEAIILAALAGEDRPLTAYDVQSRAAQAGARLFPAQIYRAMERLIATGQVHRIETSKAYMLRGAGIDAIAVCEACGRVQPHALGAPVSQVARAIGDNGFTVRALVIEAVGRCADCPG</sequence>
<dbReference type="EMBL" id="JARESE010000001">
    <property type="protein sequence ID" value="MDE8650341.1"/>
    <property type="molecule type" value="Genomic_DNA"/>
</dbReference>
<keyword evidence="2" id="KW-1185">Reference proteome</keyword>
<dbReference type="Gene3D" id="3.30.1490.190">
    <property type="match status" value="1"/>
</dbReference>
<evidence type="ECO:0008006" key="3">
    <source>
        <dbReference type="Google" id="ProtNLM"/>
    </source>
</evidence>
<gene>
    <name evidence="1" type="ORF">PYV00_01250</name>
</gene>
<comment type="caution">
    <text evidence="1">The sequence shown here is derived from an EMBL/GenBank/DDBJ whole genome shotgun (WGS) entry which is preliminary data.</text>
</comment>
<dbReference type="InterPro" id="IPR036390">
    <property type="entry name" value="WH_DNA-bd_sf"/>
</dbReference>
<proteinExistence type="predicted"/>
<dbReference type="InterPro" id="IPR036388">
    <property type="entry name" value="WH-like_DNA-bd_sf"/>
</dbReference>
<dbReference type="SUPFAM" id="SSF46785">
    <property type="entry name" value="Winged helix' DNA-binding domain"/>
    <property type="match status" value="1"/>
</dbReference>
<name>A0ABT5WJY5_9SPHN</name>